<keyword evidence="3 7" id="KW-0274">FAD</keyword>
<dbReference type="InterPro" id="IPR036188">
    <property type="entry name" value="FAD/NAD-bd_sf"/>
</dbReference>
<dbReference type="EMBL" id="JABFIF010000034">
    <property type="protein sequence ID" value="NOH17083.1"/>
    <property type="molecule type" value="Genomic_DNA"/>
</dbReference>
<protein>
    <recommendedName>
        <fullName evidence="7">Thioredoxin reductase</fullName>
        <ecNumber evidence="7">1.8.1.9</ecNumber>
    </recommendedName>
</protein>
<dbReference type="EMBL" id="FNGL01000001">
    <property type="protein sequence ID" value="SDK84112.1"/>
    <property type="molecule type" value="Genomic_DNA"/>
</dbReference>
<dbReference type="PANTHER" id="PTHR48105">
    <property type="entry name" value="THIOREDOXIN REDUCTASE 1-RELATED-RELATED"/>
    <property type="match status" value="1"/>
</dbReference>
<evidence type="ECO:0000256" key="7">
    <source>
        <dbReference type="RuleBase" id="RU003880"/>
    </source>
</evidence>
<proteinExistence type="inferred from homology"/>
<keyword evidence="9" id="KW-0472">Membrane</keyword>
<dbReference type="EC" id="1.8.1.9" evidence="7"/>
<dbReference type="InterPro" id="IPR050097">
    <property type="entry name" value="Ferredoxin-NADP_redctase_2"/>
</dbReference>
<dbReference type="InterPro" id="IPR023753">
    <property type="entry name" value="FAD/NAD-binding_dom"/>
</dbReference>
<dbReference type="STRING" id="1494.SAMN05216497_101201"/>
<dbReference type="PRINTS" id="PR00469">
    <property type="entry name" value="PNDRDTASEII"/>
</dbReference>
<keyword evidence="5" id="KW-1015">Disulfide bond</keyword>
<evidence type="ECO:0000313" key="11">
    <source>
        <dbReference type="EMBL" id="NOH17083.1"/>
    </source>
</evidence>
<keyword evidence="9" id="KW-0812">Transmembrane</keyword>
<dbReference type="GO" id="GO:0019430">
    <property type="term" value="P:removal of superoxide radicals"/>
    <property type="evidence" value="ECO:0007669"/>
    <property type="project" value="UniProtKB-UniRule"/>
</dbReference>
<dbReference type="Proteomes" id="UP000528432">
    <property type="component" value="Unassembled WGS sequence"/>
</dbReference>
<dbReference type="InterPro" id="IPR005982">
    <property type="entry name" value="Thioredox_Rdtase"/>
</dbReference>
<name>A0A239ZKM6_CLOCO</name>
<comment type="similarity">
    <text evidence="1 7">Belongs to the class-II pyridine nucleotide-disulfide oxidoreductase family.</text>
</comment>
<evidence type="ECO:0000256" key="4">
    <source>
        <dbReference type="ARBA" id="ARBA00023002"/>
    </source>
</evidence>
<dbReference type="PRINTS" id="PR00368">
    <property type="entry name" value="FADPNR"/>
</dbReference>
<dbReference type="RefSeq" id="WP_089863062.1">
    <property type="nucleotide sequence ID" value="NZ_FNGL01000001.1"/>
</dbReference>
<comment type="cofactor">
    <cofactor evidence="8">
        <name>FAD</name>
        <dbReference type="ChEBI" id="CHEBI:57692"/>
    </cofactor>
    <text evidence="8">Binds 1 FAD per subunit.</text>
</comment>
<keyword evidence="13" id="KW-1185">Reference proteome</keyword>
<evidence type="ECO:0000256" key="6">
    <source>
        <dbReference type="ARBA" id="ARBA00023284"/>
    </source>
</evidence>
<evidence type="ECO:0000313" key="13">
    <source>
        <dbReference type="Proteomes" id="UP000198811"/>
    </source>
</evidence>
<organism evidence="11 14">
    <name type="scientific">Clostridium cochlearium</name>
    <dbReference type="NCBI Taxonomy" id="1494"/>
    <lineage>
        <taxon>Bacteria</taxon>
        <taxon>Bacillati</taxon>
        <taxon>Bacillota</taxon>
        <taxon>Clostridia</taxon>
        <taxon>Eubacteriales</taxon>
        <taxon>Clostridiaceae</taxon>
        <taxon>Clostridium</taxon>
    </lineage>
</organism>
<evidence type="ECO:0000256" key="3">
    <source>
        <dbReference type="ARBA" id="ARBA00022827"/>
    </source>
</evidence>
<keyword evidence="8" id="KW-0521">NADP</keyword>
<dbReference type="Pfam" id="PF07992">
    <property type="entry name" value="Pyr_redox_2"/>
    <property type="match status" value="1"/>
</dbReference>
<dbReference type="AlphaFoldDB" id="A0A239ZKM6"/>
<dbReference type="GeneID" id="70576631"/>
<keyword evidence="9" id="KW-1133">Transmembrane helix</keyword>
<comment type="subunit">
    <text evidence="7">Homodimer.</text>
</comment>
<evidence type="ECO:0000256" key="8">
    <source>
        <dbReference type="RuleBase" id="RU003881"/>
    </source>
</evidence>
<evidence type="ECO:0000313" key="14">
    <source>
        <dbReference type="Proteomes" id="UP000528432"/>
    </source>
</evidence>
<dbReference type="NCBIfam" id="TIGR01292">
    <property type="entry name" value="TRX_reduct"/>
    <property type="match status" value="1"/>
</dbReference>
<keyword evidence="4 7" id="KW-0560">Oxidoreductase</keyword>
<evidence type="ECO:0000256" key="9">
    <source>
        <dbReference type="SAM" id="Phobius"/>
    </source>
</evidence>
<comment type="catalytic activity">
    <reaction evidence="7">
        <text>[thioredoxin]-dithiol + NADP(+) = [thioredoxin]-disulfide + NADPH + H(+)</text>
        <dbReference type="Rhea" id="RHEA:20345"/>
        <dbReference type="Rhea" id="RHEA-COMP:10698"/>
        <dbReference type="Rhea" id="RHEA-COMP:10700"/>
        <dbReference type="ChEBI" id="CHEBI:15378"/>
        <dbReference type="ChEBI" id="CHEBI:29950"/>
        <dbReference type="ChEBI" id="CHEBI:50058"/>
        <dbReference type="ChEBI" id="CHEBI:57783"/>
        <dbReference type="ChEBI" id="CHEBI:58349"/>
        <dbReference type="EC" id="1.8.1.9"/>
    </reaction>
</comment>
<dbReference type="OrthoDB" id="9806179at2"/>
<dbReference type="Proteomes" id="UP000198811">
    <property type="component" value="Unassembled WGS sequence"/>
</dbReference>
<reference evidence="11 14" key="2">
    <citation type="submission" date="2020-05" db="EMBL/GenBank/DDBJ databases">
        <title>Draft genome sequence of Clostridium cochlearium strain AGROS13 isolated from a sheep dairy farm in New Zealand.</title>
        <authorList>
            <person name="Gupta T.B."/>
            <person name="Jauregui R."/>
            <person name="Risson A.N."/>
            <person name="Brightwell G."/>
            <person name="Maclean P."/>
        </authorList>
    </citation>
    <scope>NUCLEOTIDE SEQUENCE [LARGE SCALE GENOMIC DNA]</scope>
    <source>
        <strain evidence="11 14">AGROS13</strain>
    </source>
</reference>
<dbReference type="GO" id="GO:0005737">
    <property type="term" value="C:cytoplasm"/>
    <property type="evidence" value="ECO:0007669"/>
    <property type="project" value="InterPro"/>
</dbReference>
<keyword evidence="6 7" id="KW-0676">Redox-active center</keyword>
<evidence type="ECO:0000256" key="1">
    <source>
        <dbReference type="ARBA" id="ARBA00009333"/>
    </source>
</evidence>
<comment type="caution">
    <text evidence="11">The sequence shown here is derived from an EMBL/GenBank/DDBJ whole genome shotgun (WGS) entry which is preliminary data.</text>
</comment>
<sequence>MNKEEKMIDLIIIGTGPAGLTAAIYAARMRLDFIVLENELIGGQIRSTYSIENYPGFRSISGEELVNKIYDHAKDLGAKIDEFDEIQYIKLTDEEKIIETYDYVYKPKAVIIAAGAKYRPLPIPEEKKYHGNGIHHCELCDGEFYQDKDIIVVGGGNSALEGAIFLSRYAKNITMVHQFDYFQGEKSLQQEVFNNNKIKVIWNAEIRNAFGENKLEQVLVENLKTKEQYKINVDGIFVYIGMVPNTDLYKSYINLDERGYIIADENTKTNVEGVFAAGDVRTKQFRQLVTANSDGAIAALSAEKYISQKRRENND</sequence>
<evidence type="ECO:0000259" key="10">
    <source>
        <dbReference type="Pfam" id="PF07992"/>
    </source>
</evidence>
<accession>A0A239ZKM6</accession>
<dbReference type="InterPro" id="IPR008255">
    <property type="entry name" value="Pyr_nucl-diS_OxRdtase_2_AS"/>
</dbReference>
<dbReference type="GO" id="GO:0004791">
    <property type="term" value="F:thioredoxin-disulfide reductase (NADPH) activity"/>
    <property type="evidence" value="ECO:0007669"/>
    <property type="project" value="UniProtKB-UniRule"/>
</dbReference>
<dbReference type="SUPFAM" id="SSF51905">
    <property type="entry name" value="FAD/NAD(P)-binding domain"/>
    <property type="match status" value="1"/>
</dbReference>
<dbReference type="Gene3D" id="3.50.50.60">
    <property type="entry name" value="FAD/NAD(P)-binding domain"/>
    <property type="match status" value="2"/>
</dbReference>
<evidence type="ECO:0000313" key="12">
    <source>
        <dbReference type="EMBL" id="SDK84112.1"/>
    </source>
</evidence>
<gene>
    <name evidence="11" type="primary">trxB</name>
    <name evidence="11" type="ORF">HMJ28_11980</name>
    <name evidence="12" type="ORF">SAMN05216497_101201</name>
</gene>
<evidence type="ECO:0000256" key="2">
    <source>
        <dbReference type="ARBA" id="ARBA00022630"/>
    </source>
</evidence>
<reference evidence="12 13" key="1">
    <citation type="submission" date="2016-10" db="EMBL/GenBank/DDBJ databases">
        <authorList>
            <person name="Varghese N."/>
            <person name="Submissions S."/>
        </authorList>
    </citation>
    <scope>NUCLEOTIDE SEQUENCE [LARGE SCALE GENOMIC DNA]</scope>
    <source>
        <strain evidence="12 13">NLAE-zl-C224</strain>
    </source>
</reference>
<evidence type="ECO:0000256" key="5">
    <source>
        <dbReference type="ARBA" id="ARBA00023157"/>
    </source>
</evidence>
<dbReference type="PROSITE" id="PS00573">
    <property type="entry name" value="PYRIDINE_REDOX_2"/>
    <property type="match status" value="1"/>
</dbReference>
<feature type="transmembrane region" description="Helical" evidence="9">
    <location>
        <begin position="7"/>
        <end position="27"/>
    </location>
</feature>
<keyword evidence="2 7" id="KW-0285">Flavoprotein</keyword>
<feature type="domain" description="FAD/NAD(P)-binding" evidence="10">
    <location>
        <begin position="9"/>
        <end position="295"/>
    </location>
</feature>